<dbReference type="GO" id="GO:0070004">
    <property type="term" value="F:cysteine-type exopeptidase activity"/>
    <property type="evidence" value="ECO:0007669"/>
    <property type="project" value="InterPro"/>
</dbReference>
<gene>
    <name evidence="3" type="ORF">SAMN05216323_105723</name>
</gene>
<keyword evidence="2" id="KW-0732">Signal</keyword>
<dbReference type="PROSITE" id="PS51257">
    <property type="entry name" value="PROKAR_LIPOPROTEIN"/>
    <property type="match status" value="1"/>
</dbReference>
<keyword evidence="1" id="KW-0378">Hydrolase</keyword>
<dbReference type="PANTHER" id="PTHR12994">
    <property type="entry name" value="SECERNIN"/>
    <property type="match status" value="1"/>
</dbReference>
<dbReference type="InterPro" id="IPR005322">
    <property type="entry name" value="Peptidase_C69"/>
</dbReference>
<sequence>MKKLFSILMAGALAITVQTGFACTNYIITKGASADGSVMISYAADSHIRYGELYYRPGGPQPAGATYKIYDRGTLKYLGEIPQPALTYTVIGFMNEHQVAIGETTYGGKAELEDTTGMIDYGSLMFLGLHRAKTAREAIKVMAELVDKYGYYSSGESFSVGDANEAWIFEIIGKGTEMAIDKKTGKSYNKNKGAVWVAIRIPDGYISSHANQARITTFPLANGKTSISSKTMDKIFLPSVEVVYSQDVITFARSKGYFTGKDEEFSFSDTYAPMTFDAARFSEARVWSFFKAVNKDMWSYIDYAKGENLKHRMPLYIKPDHKLTPQDLMAAKRDHLEGTDMDMSKDPGAGPYGLPYRWRPLTYKVNGKEYFNERTTATQQTGFSFIAQLRSWLPNPIGGIFWFGVDDAATTVYVPIYAGVRKAPESFAEGNGDMLTYSETSAFWTFNKVANFTYLRYNLMIEDVVKVQKELESSYVEMIPTVDQTAQKIYAENPERARDFLTTFSSATANSAVKRWEQLFQFLLVKYIDGNVKKEKDGKFLRNEHGFVPSPSQPGYPEWWLKEVVDKTGNKFEMPTGGASH</sequence>
<feature type="chain" id="PRO_5011591393" description="Dipeptidase" evidence="2">
    <location>
        <begin position="23"/>
        <end position="581"/>
    </location>
</feature>
<organism evidence="3 4">
    <name type="scientific">Williamwhitmania taraxaci</name>
    <dbReference type="NCBI Taxonomy" id="1640674"/>
    <lineage>
        <taxon>Bacteria</taxon>
        <taxon>Pseudomonadati</taxon>
        <taxon>Bacteroidota</taxon>
        <taxon>Bacteroidia</taxon>
        <taxon>Bacteroidales</taxon>
        <taxon>Williamwhitmaniaceae</taxon>
        <taxon>Williamwhitmania</taxon>
    </lineage>
</organism>
<dbReference type="EMBL" id="FMYP01000057">
    <property type="protein sequence ID" value="SDC86756.1"/>
    <property type="molecule type" value="Genomic_DNA"/>
</dbReference>
<dbReference type="Gene3D" id="3.60.60.10">
    <property type="entry name" value="Penicillin V Acylase, Chain A"/>
    <property type="match status" value="1"/>
</dbReference>
<comment type="similarity">
    <text evidence="1">Belongs to the peptidase C69 family.</text>
</comment>
<evidence type="ECO:0000256" key="1">
    <source>
        <dbReference type="RuleBase" id="RU364089"/>
    </source>
</evidence>
<dbReference type="AlphaFoldDB" id="A0A1G6Q4U3"/>
<comment type="catalytic activity">
    <reaction evidence="1">
        <text>an L-aminoacyl-L-amino acid + H2O = 2 an L-alpha-amino acid</text>
        <dbReference type="Rhea" id="RHEA:48940"/>
        <dbReference type="ChEBI" id="CHEBI:15377"/>
        <dbReference type="ChEBI" id="CHEBI:59869"/>
        <dbReference type="ChEBI" id="CHEBI:77460"/>
    </reaction>
</comment>
<dbReference type="PANTHER" id="PTHR12994:SF17">
    <property type="entry name" value="LD30995P"/>
    <property type="match status" value="1"/>
</dbReference>
<reference evidence="3 4" key="1">
    <citation type="submission" date="2016-09" db="EMBL/GenBank/DDBJ databases">
        <authorList>
            <person name="Capua I."/>
            <person name="De Benedictis P."/>
            <person name="Joannis T."/>
            <person name="Lombin L.H."/>
            <person name="Cattoli G."/>
        </authorList>
    </citation>
    <scope>NUCLEOTIDE SEQUENCE [LARGE SCALE GENOMIC DNA]</scope>
    <source>
        <strain evidence="3 4">A7P-90m</strain>
    </source>
</reference>
<dbReference type="OrthoDB" id="1109933at2"/>
<accession>A0A1G6Q4U3</accession>
<dbReference type="GO" id="GO:0006508">
    <property type="term" value="P:proteolysis"/>
    <property type="evidence" value="ECO:0007669"/>
    <property type="project" value="UniProtKB-KW"/>
</dbReference>
<dbReference type="Pfam" id="PF03577">
    <property type="entry name" value="Peptidase_C69"/>
    <property type="match status" value="1"/>
</dbReference>
<evidence type="ECO:0000256" key="2">
    <source>
        <dbReference type="SAM" id="SignalP"/>
    </source>
</evidence>
<feature type="signal peptide" evidence="2">
    <location>
        <begin position="1"/>
        <end position="22"/>
    </location>
</feature>
<keyword evidence="1" id="KW-0224">Dipeptidase</keyword>
<keyword evidence="4" id="KW-1185">Reference proteome</keyword>
<protein>
    <recommendedName>
        <fullName evidence="1">Dipeptidase</fullName>
        <ecNumber evidence="1">3.4.-.-</ecNumber>
    </recommendedName>
</protein>
<evidence type="ECO:0000313" key="4">
    <source>
        <dbReference type="Proteomes" id="UP000199452"/>
    </source>
</evidence>
<proteinExistence type="inferred from homology"/>
<dbReference type="RefSeq" id="WP_092439829.1">
    <property type="nucleotide sequence ID" value="NZ_FMYP01000057.1"/>
</dbReference>
<name>A0A1G6Q4U3_9BACT</name>
<dbReference type="GO" id="GO:0016805">
    <property type="term" value="F:dipeptidase activity"/>
    <property type="evidence" value="ECO:0007669"/>
    <property type="project" value="UniProtKB-KW"/>
</dbReference>
<evidence type="ECO:0000313" key="3">
    <source>
        <dbReference type="EMBL" id="SDC86756.1"/>
    </source>
</evidence>
<dbReference type="STRING" id="1640674.SAMN05216323_105723"/>
<dbReference type="Proteomes" id="UP000199452">
    <property type="component" value="Unassembled WGS sequence"/>
</dbReference>
<dbReference type="EC" id="3.4.-.-" evidence="1"/>
<keyword evidence="1" id="KW-0645">Protease</keyword>